<dbReference type="EMBL" id="QYRN01000008">
    <property type="protein sequence ID" value="RIX99220.1"/>
    <property type="molecule type" value="Genomic_DNA"/>
</dbReference>
<keyword evidence="2" id="KW-1185">Reference proteome</keyword>
<dbReference type="AlphaFoldDB" id="A0A3A1WK12"/>
<protein>
    <submittedName>
        <fullName evidence="1">Uncharacterized protein</fullName>
    </submittedName>
</protein>
<evidence type="ECO:0000313" key="1">
    <source>
        <dbReference type="EMBL" id="RIX99220.1"/>
    </source>
</evidence>
<sequence length="90" mass="8956">MRKKPTRSPRRAGVAGALLRAALLVAPLAGAIAFGIAPRGSDRLVAANGSEGIDTMTTGSVSSSRFTFAMGGAPTGGCLRLPDGRQGGAC</sequence>
<dbReference type="Proteomes" id="UP000265750">
    <property type="component" value="Unassembled WGS sequence"/>
</dbReference>
<evidence type="ECO:0000313" key="2">
    <source>
        <dbReference type="Proteomes" id="UP000265750"/>
    </source>
</evidence>
<gene>
    <name evidence="1" type="ORF">D3218_15755</name>
</gene>
<dbReference type="RefSeq" id="WP_119541022.1">
    <property type="nucleotide sequence ID" value="NZ_QYRN01000008.1"/>
</dbReference>
<accession>A0A3A1WK12</accession>
<comment type="caution">
    <text evidence="1">The sequence shown here is derived from an EMBL/GenBank/DDBJ whole genome shotgun (WGS) entry which is preliminary data.</text>
</comment>
<organism evidence="1 2">
    <name type="scientific">Aureimonas flava</name>
    <dbReference type="NCBI Taxonomy" id="2320271"/>
    <lineage>
        <taxon>Bacteria</taxon>
        <taxon>Pseudomonadati</taxon>
        <taxon>Pseudomonadota</taxon>
        <taxon>Alphaproteobacteria</taxon>
        <taxon>Hyphomicrobiales</taxon>
        <taxon>Aurantimonadaceae</taxon>
        <taxon>Aureimonas</taxon>
    </lineage>
</organism>
<dbReference type="OrthoDB" id="7908837at2"/>
<name>A0A3A1WK12_9HYPH</name>
<reference evidence="2" key="1">
    <citation type="submission" date="2018-09" db="EMBL/GenBank/DDBJ databases">
        <authorList>
            <person name="Tuo L."/>
        </authorList>
    </citation>
    <scope>NUCLEOTIDE SEQUENCE [LARGE SCALE GENOMIC DNA]</scope>
    <source>
        <strain evidence="2">M2BS4Y-1</strain>
    </source>
</reference>
<proteinExistence type="predicted"/>